<dbReference type="OrthoDB" id="3636113at2"/>
<reference evidence="2 3" key="1">
    <citation type="submission" date="2019-06" db="EMBL/GenBank/DDBJ databases">
        <title>Sequencing the genomes of 1000 actinobacteria strains.</title>
        <authorList>
            <person name="Klenk H.-P."/>
        </authorList>
    </citation>
    <scope>NUCLEOTIDE SEQUENCE [LARGE SCALE GENOMIC DNA]</scope>
    <source>
        <strain evidence="2 3">DSM 19560</strain>
    </source>
</reference>
<proteinExistence type="predicted"/>
<dbReference type="AlphaFoldDB" id="A0A561DVK2"/>
<evidence type="ECO:0000313" key="2">
    <source>
        <dbReference type="EMBL" id="TWE07382.1"/>
    </source>
</evidence>
<evidence type="ECO:0008006" key="4">
    <source>
        <dbReference type="Google" id="ProtNLM"/>
    </source>
</evidence>
<evidence type="ECO:0000313" key="3">
    <source>
        <dbReference type="Proteomes" id="UP000318297"/>
    </source>
</evidence>
<organism evidence="2 3">
    <name type="scientific">Rudaeicoccus suwonensis</name>
    <dbReference type="NCBI Taxonomy" id="657409"/>
    <lineage>
        <taxon>Bacteria</taxon>
        <taxon>Bacillati</taxon>
        <taxon>Actinomycetota</taxon>
        <taxon>Actinomycetes</taxon>
        <taxon>Micrococcales</taxon>
        <taxon>Dermacoccaceae</taxon>
        <taxon>Rudaeicoccus</taxon>
    </lineage>
</organism>
<accession>A0A561DVK2</accession>
<sequence>MAAEETPESGGRDGIFRRRRTDGRREHRTVIKHTAAEWARVQSMAHVAGISVPRLYERALFAGGVVQAQELASIQLEMEAALRMIGLAGSNLNQAAKVANATGEVHWPQIQAAADVVTDRLMQLVSIMGRLPDGSFGEAFPGDEQDADRVFE</sequence>
<name>A0A561DVK2_9MICO</name>
<evidence type="ECO:0000256" key="1">
    <source>
        <dbReference type="SAM" id="MobiDB-lite"/>
    </source>
</evidence>
<keyword evidence="3" id="KW-1185">Reference proteome</keyword>
<feature type="region of interest" description="Disordered" evidence="1">
    <location>
        <begin position="1"/>
        <end position="25"/>
    </location>
</feature>
<dbReference type="RefSeq" id="WP_145230622.1">
    <property type="nucleotide sequence ID" value="NZ_VIVQ01000005.1"/>
</dbReference>
<dbReference type="EMBL" id="VIVQ01000005">
    <property type="protein sequence ID" value="TWE07382.1"/>
    <property type="molecule type" value="Genomic_DNA"/>
</dbReference>
<gene>
    <name evidence="2" type="ORF">BKA23_3395</name>
</gene>
<protein>
    <recommendedName>
        <fullName evidence="4">Mobilization protein MobC</fullName>
    </recommendedName>
</protein>
<dbReference type="Proteomes" id="UP000318297">
    <property type="component" value="Unassembled WGS sequence"/>
</dbReference>
<comment type="caution">
    <text evidence="2">The sequence shown here is derived from an EMBL/GenBank/DDBJ whole genome shotgun (WGS) entry which is preliminary data.</text>
</comment>